<evidence type="ECO:0000313" key="3">
    <source>
        <dbReference type="EMBL" id="MCS0598541.1"/>
    </source>
</evidence>
<reference evidence="3 4" key="1">
    <citation type="submission" date="2022-08" db="EMBL/GenBank/DDBJ databases">
        <title>Reclassification of Massilia species as members of the genera Telluria, Duganella, Pseudoduganella, Mokoshia gen. nov. and Zemynaea gen. nov. using orthogonal and non-orthogonal genome-based approaches.</title>
        <authorList>
            <person name="Bowman J.P."/>
        </authorList>
    </citation>
    <scope>NUCLEOTIDE SEQUENCE [LARGE SCALE GENOMIC DNA]</scope>
    <source>
        <strain evidence="3 4">JCM 31661</strain>
    </source>
</reference>
<organism evidence="3 4">
    <name type="scientific">Massilia agri</name>
    <dbReference type="NCBI Taxonomy" id="1886785"/>
    <lineage>
        <taxon>Bacteria</taxon>
        <taxon>Pseudomonadati</taxon>
        <taxon>Pseudomonadota</taxon>
        <taxon>Betaproteobacteria</taxon>
        <taxon>Burkholderiales</taxon>
        <taxon>Oxalobacteraceae</taxon>
        <taxon>Telluria group</taxon>
        <taxon>Massilia</taxon>
    </lineage>
</organism>
<dbReference type="InterPro" id="IPR013424">
    <property type="entry name" value="Ice-binding_C"/>
</dbReference>
<keyword evidence="4" id="KW-1185">Reference proteome</keyword>
<accession>A0ABT2AQL6</accession>
<proteinExistence type="predicted"/>
<feature type="domain" description="Ice-binding protein C-terminal" evidence="2">
    <location>
        <begin position="243"/>
        <end position="265"/>
    </location>
</feature>
<comment type="caution">
    <text evidence="3">The sequence shown here is derived from an EMBL/GenBank/DDBJ whole genome shotgun (WGS) entry which is preliminary data.</text>
</comment>
<dbReference type="RefSeq" id="WP_258829552.1">
    <property type="nucleotide sequence ID" value="NZ_JANUHA010000016.1"/>
</dbReference>
<evidence type="ECO:0000256" key="1">
    <source>
        <dbReference type="SAM" id="SignalP"/>
    </source>
</evidence>
<dbReference type="EMBL" id="JANUHA010000016">
    <property type="protein sequence ID" value="MCS0598541.1"/>
    <property type="molecule type" value="Genomic_DNA"/>
</dbReference>
<evidence type="ECO:0000313" key="4">
    <source>
        <dbReference type="Proteomes" id="UP001206572"/>
    </source>
</evidence>
<dbReference type="NCBIfam" id="TIGR02595">
    <property type="entry name" value="PEP_CTERM"/>
    <property type="match status" value="1"/>
</dbReference>
<name>A0ABT2AQL6_9BURK</name>
<feature type="signal peptide" evidence="1">
    <location>
        <begin position="1"/>
        <end position="20"/>
    </location>
</feature>
<sequence length="271" mass="28054">MTLKSTICALLAALSLPAFGGPMLETLNYARFYNASDPRSWNACQSATSACQGSVAVPGTNFTAHYHSHGSADYGILKNYAAVSLSGDASAGAFPSFFSGGSRSGFIDSYTFTGGEGSGTAYFTFAVDGITSQSGGAYGGSLFQYVPANNGVLDWAGQRNFSVIDGVGTITVPIVFGSPVDMLLSFYALAQVFQWEEGSAAMADFSHTAILSKIAVRDSAGQLVEDFAIASASGTRYGANGVVSEPGSAALLLAGLGTAAYWRRKRKQPGI</sequence>
<gene>
    <name evidence="3" type="ORF">NX780_19550</name>
</gene>
<dbReference type="Pfam" id="PF07589">
    <property type="entry name" value="PEP-CTERM"/>
    <property type="match status" value="1"/>
</dbReference>
<keyword evidence="1" id="KW-0732">Signal</keyword>
<feature type="chain" id="PRO_5045562895" evidence="1">
    <location>
        <begin position="21"/>
        <end position="271"/>
    </location>
</feature>
<evidence type="ECO:0000259" key="2">
    <source>
        <dbReference type="Pfam" id="PF07589"/>
    </source>
</evidence>
<protein>
    <submittedName>
        <fullName evidence="3">PEP-CTERM sorting domain-containing protein</fullName>
    </submittedName>
</protein>
<dbReference type="Proteomes" id="UP001206572">
    <property type="component" value="Unassembled WGS sequence"/>
</dbReference>